<dbReference type="PANTHER" id="PTHR28097">
    <property type="entry name" value="PHEROMONE A FACTOR RECEPTOR"/>
    <property type="match status" value="1"/>
</dbReference>
<evidence type="ECO:0000256" key="6">
    <source>
        <dbReference type="ARBA" id="ARBA00023040"/>
    </source>
</evidence>
<feature type="transmembrane region" description="Helical" evidence="11">
    <location>
        <begin position="158"/>
        <end position="181"/>
    </location>
</feature>
<protein>
    <submittedName>
        <fullName evidence="12">A-factor receptor</fullName>
    </submittedName>
</protein>
<feature type="non-terminal residue" evidence="12">
    <location>
        <position position="413"/>
    </location>
</feature>
<feature type="transmembrane region" description="Helical" evidence="11">
    <location>
        <begin position="277"/>
        <end position="294"/>
    </location>
</feature>
<keyword evidence="8 12" id="KW-0675">Receptor</keyword>
<feature type="transmembrane region" description="Helical" evidence="11">
    <location>
        <begin position="73"/>
        <end position="93"/>
    </location>
</feature>
<evidence type="ECO:0000256" key="2">
    <source>
        <dbReference type="ARBA" id="ARBA00011085"/>
    </source>
</evidence>
<keyword evidence="5 11" id="KW-1133">Transmembrane helix</keyword>
<keyword evidence="4 11" id="KW-0812">Transmembrane</keyword>
<feature type="transmembrane region" description="Helical" evidence="11">
    <location>
        <begin position="208"/>
        <end position="231"/>
    </location>
</feature>
<evidence type="ECO:0000313" key="13">
    <source>
        <dbReference type="Proteomes" id="UP001465976"/>
    </source>
</evidence>
<evidence type="ECO:0000256" key="9">
    <source>
        <dbReference type="ARBA" id="ARBA00023224"/>
    </source>
</evidence>
<keyword evidence="9" id="KW-0807">Transducer</keyword>
<organism evidence="12 13">
    <name type="scientific">Marasmius crinis-equi</name>
    <dbReference type="NCBI Taxonomy" id="585013"/>
    <lineage>
        <taxon>Eukaryota</taxon>
        <taxon>Fungi</taxon>
        <taxon>Dikarya</taxon>
        <taxon>Basidiomycota</taxon>
        <taxon>Agaricomycotina</taxon>
        <taxon>Agaricomycetes</taxon>
        <taxon>Agaricomycetidae</taxon>
        <taxon>Agaricales</taxon>
        <taxon>Marasmiineae</taxon>
        <taxon>Marasmiaceae</taxon>
        <taxon>Marasmius</taxon>
    </lineage>
</organism>
<dbReference type="PRINTS" id="PR00901">
    <property type="entry name" value="PHEROMONEBAR"/>
</dbReference>
<feature type="transmembrane region" description="Helical" evidence="11">
    <location>
        <begin position="41"/>
        <end position="61"/>
    </location>
</feature>
<keyword evidence="13" id="KW-1185">Reference proteome</keyword>
<dbReference type="PANTHER" id="PTHR28097:SF1">
    <property type="entry name" value="PHEROMONE A FACTOR RECEPTOR"/>
    <property type="match status" value="1"/>
</dbReference>
<evidence type="ECO:0000256" key="4">
    <source>
        <dbReference type="ARBA" id="ARBA00022692"/>
    </source>
</evidence>
<gene>
    <name evidence="12" type="primary">STE3_5</name>
    <name evidence="12" type="ORF">V5O48_010408</name>
</gene>
<comment type="caution">
    <text evidence="12">The sequence shown here is derived from an EMBL/GenBank/DDBJ whole genome shotgun (WGS) entry which is preliminary data.</text>
</comment>
<evidence type="ECO:0000256" key="10">
    <source>
        <dbReference type="SAM" id="MobiDB-lite"/>
    </source>
</evidence>
<dbReference type="PRINTS" id="PR00899">
    <property type="entry name" value="GPCRSTE3"/>
</dbReference>
<keyword evidence="7 11" id="KW-0472">Membrane</keyword>
<evidence type="ECO:0000256" key="1">
    <source>
        <dbReference type="ARBA" id="ARBA00004141"/>
    </source>
</evidence>
<feature type="region of interest" description="Disordered" evidence="10">
    <location>
        <begin position="370"/>
        <end position="401"/>
    </location>
</feature>
<evidence type="ECO:0000256" key="11">
    <source>
        <dbReference type="SAM" id="Phobius"/>
    </source>
</evidence>
<name>A0ABR3F8Y7_9AGAR</name>
<dbReference type="EMBL" id="JBAHYK010000750">
    <property type="protein sequence ID" value="KAL0571559.1"/>
    <property type="molecule type" value="Genomic_DNA"/>
</dbReference>
<evidence type="ECO:0000256" key="7">
    <source>
        <dbReference type="ARBA" id="ARBA00023136"/>
    </source>
</evidence>
<comment type="subcellular location">
    <subcellularLocation>
        <location evidence="1">Membrane</location>
        <topology evidence="1">Multi-pass membrane protein</topology>
    </subcellularLocation>
</comment>
<feature type="compositionally biased region" description="Pro residues" evidence="10">
    <location>
        <begin position="379"/>
        <end position="395"/>
    </location>
</feature>
<evidence type="ECO:0000313" key="12">
    <source>
        <dbReference type="EMBL" id="KAL0571559.1"/>
    </source>
</evidence>
<evidence type="ECO:0000256" key="3">
    <source>
        <dbReference type="ARBA" id="ARBA00022507"/>
    </source>
</evidence>
<evidence type="ECO:0000256" key="8">
    <source>
        <dbReference type="ARBA" id="ARBA00023170"/>
    </source>
</evidence>
<sequence>MPVSKDPTYPLFPILSCIGIFLCIIPLPWHIQARNSGTCAFMLWTAAFSLVKFVGSVAWAGTVADLAPVWCDIATQIMLGATVGIPAASLCISRRLYKITTIRSVSVTASDKRRAVLEDVGIALGLPVLILILHIIVHPHRYDIYEDVGCVPVTYNTLPAYFLFFIWPVAISCVSFVYSALNLRTFYIRRLQFTNLIATRAAMSTSHYVRLMTLAFTDILFSIPIGSYVIYVGLHGVPLQPWISWAETHYDFGRIRQLPVLIWRNNPSLQISVELDRWLAVFCAFSFFALFGFANEAQKNYRLAFWFVAGKFGFLKPDTKVTKPSVPKYHPMSEDSLPMYCVSDKQPGKHTTDSDLLKTTVALNLSTGTSSSVLTTTPTSPPSSPPSYEWPPTPTTPSDTKHLSITTIDAMSC</sequence>
<evidence type="ECO:0000256" key="5">
    <source>
        <dbReference type="ARBA" id="ARBA00022989"/>
    </source>
</evidence>
<reference evidence="12 13" key="1">
    <citation type="submission" date="2024-02" db="EMBL/GenBank/DDBJ databases">
        <title>A draft genome for the cacao thread blight pathogen Marasmius crinis-equi.</title>
        <authorList>
            <person name="Cohen S.P."/>
            <person name="Baruah I.K."/>
            <person name="Amoako-Attah I."/>
            <person name="Bukari Y."/>
            <person name="Meinhardt L.W."/>
            <person name="Bailey B.A."/>
        </authorList>
    </citation>
    <scope>NUCLEOTIDE SEQUENCE [LARGE SCALE GENOMIC DNA]</scope>
    <source>
        <strain evidence="12 13">GH-76</strain>
    </source>
</reference>
<dbReference type="Proteomes" id="UP001465976">
    <property type="component" value="Unassembled WGS sequence"/>
</dbReference>
<dbReference type="Pfam" id="PF02076">
    <property type="entry name" value="STE3"/>
    <property type="match status" value="1"/>
</dbReference>
<keyword evidence="3" id="KW-0589">Pheromone response</keyword>
<dbReference type="InterPro" id="IPR001499">
    <property type="entry name" value="GPCR_STE3"/>
</dbReference>
<keyword evidence="6" id="KW-0297">G-protein coupled receptor</keyword>
<proteinExistence type="inferred from homology"/>
<comment type="similarity">
    <text evidence="2">Belongs to the G-protein coupled receptor 4 family.</text>
</comment>
<feature type="transmembrane region" description="Helical" evidence="11">
    <location>
        <begin position="120"/>
        <end position="138"/>
    </location>
</feature>
<dbReference type="CDD" id="cd14966">
    <property type="entry name" value="7tmD_STE3"/>
    <property type="match status" value="1"/>
</dbReference>
<accession>A0ABR3F8Y7</accession>
<dbReference type="InterPro" id="IPR000481">
    <property type="entry name" value="GPCR_Pheromne_B_alpha_rcpt"/>
</dbReference>
<feature type="transmembrane region" description="Helical" evidence="11">
    <location>
        <begin position="12"/>
        <end position="29"/>
    </location>
</feature>